<dbReference type="Proteomes" id="UP000292424">
    <property type="component" value="Chromosome"/>
</dbReference>
<dbReference type="InterPro" id="IPR046860">
    <property type="entry name" value="SnoaL_5"/>
</dbReference>
<dbReference type="OrthoDB" id="336094at2"/>
<gene>
    <name evidence="2" type="ORF">E0W69_009050</name>
</gene>
<dbReference type="EMBL" id="CP044016">
    <property type="protein sequence ID" value="QES88792.1"/>
    <property type="molecule type" value="Genomic_DNA"/>
</dbReference>
<sequence>MTIQEIATGLVDLLRSGYFEKAQKTFLAEDVVSIEPNGSIFPQETEGLSNILQNGANFRANIDKVNHLEISDPLVTDNTIAILFSFEADTSDKGRISFKEVCVFLVKGEKIFQEIYYY</sequence>
<dbReference type="Pfam" id="PF20409">
    <property type="entry name" value="SnoaL_5"/>
    <property type="match status" value="1"/>
</dbReference>
<dbReference type="InterPro" id="IPR032710">
    <property type="entry name" value="NTF2-like_dom_sf"/>
</dbReference>
<dbReference type="SUPFAM" id="SSF54427">
    <property type="entry name" value="NTF2-like"/>
    <property type="match status" value="1"/>
</dbReference>
<dbReference type="KEGG" id="arac:E0W69_009050"/>
<keyword evidence="3" id="KW-1185">Reference proteome</keyword>
<protein>
    <recommendedName>
        <fullName evidence="1">SnoaL-like domain-containing protein</fullName>
    </recommendedName>
</protein>
<dbReference type="Gene3D" id="3.10.450.50">
    <property type="match status" value="1"/>
</dbReference>
<proteinExistence type="predicted"/>
<organism evidence="2 3">
    <name type="scientific">Rhizosphaericola mali</name>
    <dbReference type="NCBI Taxonomy" id="2545455"/>
    <lineage>
        <taxon>Bacteria</taxon>
        <taxon>Pseudomonadati</taxon>
        <taxon>Bacteroidota</taxon>
        <taxon>Chitinophagia</taxon>
        <taxon>Chitinophagales</taxon>
        <taxon>Chitinophagaceae</taxon>
        <taxon>Rhizosphaericola</taxon>
    </lineage>
</organism>
<accession>A0A5P2G4P3</accession>
<feature type="domain" description="SnoaL-like" evidence="1">
    <location>
        <begin position="1"/>
        <end position="118"/>
    </location>
</feature>
<evidence type="ECO:0000313" key="3">
    <source>
        <dbReference type="Proteomes" id="UP000292424"/>
    </source>
</evidence>
<name>A0A5P2G4P3_9BACT</name>
<evidence type="ECO:0000313" key="2">
    <source>
        <dbReference type="EMBL" id="QES88792.1"/>
    </source>
</evidence>
<reference evidence="2 3" key="1">
    <citation type="submission" date="2019-09" db="EMBL/GenBank/DDBJ databases">
        <title>Complete genome sequence of Arachidicoccus sp. B3-10 isolated from apple orchard soil.</title>
        <authorList>
            <person name="Kim H.S."/>
            <person name="Han K.-I."/>
            <person name="Suh M.K."/>
            <person name="Lee K.C."/>
            <person name="Eom M.K."/>
            <person name="Kim J.-S."/>
            <person name="Kang S.W."/>
            <person name="Sin Y."/>
            <person name="Lee J.-S."/>
        </authorList>
    </citation>
    <scope>NUCLEOTIDE SEQUENCE [LARGE SCALE GENOMIC DNA]</scope>
    <source>
        <strain evidence="2 3">B3-10</strain>
    </source>
</reference>
<evidence type="ECO:0000259" key="1">
    <source>
        <dbReference type="Pfam" id="PF20409"/>
    </source>
</evidence>
<dbReference type="AlphaFoldDB" id="A0A5P2G4P3"/>
<dbReference type="RefSeq" id="WP_131329740.1">
    <property type="nucleotide sequence ID" value="NZ_CP044016.1"/>
</dbReference>